<proteinExistence type="predicted"/>
<evidence type="ECO:0000313" key="1">
    <source>
        <dbReference type="EMBL" id="WRS38906.1"/>
    </source>
</evidence>
<name>A0ABZ1CJ69_9PROT</name>
<keyword evidence="2" id="KW-1185">Reference proteome</keyword>
<gene>
    <name evidence="1" type="ORF">VA613_12985</name>
</gene>
<accession>A0ABZ1CJ69</accession>
<dbReference type="EMBL" id="CP141769">
    <property type="protein sequence ID" value="WRS38906.1"/>
    <property type="molecule type" value="Genomic_DNA"/>
</dbReference>
<evidence type="ECO:0000313" key="2">
    <source>
        <dbReference type="Proteomes" id="UP001334732"/>
    </source>
</evidence>
<organism evidence="1 2">
    <name type="scientific">Thiobacillus sedimenti</name>
    <dbReference type="NCBI Taxonomy" id="3110231"/>
    <lineage>
        <taxon>Bacteria</taxon>
        <taxon>Pseudomonadati</taxon>
        <taxon>Pseudomonadota</taxon>
        <taxon>Betaproteobacteria</taxon>
        <taxon>Nitrosomonadales</taxon>
        <taxon>Thiobacillaceae</taxon>
        <taxon>Thiobacillus</taxon>
    </lineage>
</organism>
<sequence>MILPAVGQWLSTQRPDGFLPYGYDFLANEAREPDTLSAANLTRQAATAAALADYFALTKDPRARPAIQRFLRAFGRHALPIGKSRGQVLLEATRILSLPVGRYKLRAALARLGLLYETKGPGAIPAPGADYGKAYAGAAALALLTELRYTQASRDNQFAPLRQAWLQGLIALRIPGDGFRQFPTSIDTNAYMDGQGWLALAQYHHSFPNDHGVTALLADLDMALMRKYGTAFRAEFYHWGTMAAAARYADTRDPRLLAFIEQQTRTFLSRVAGRPSADNTCASVEGVADALGALQRAREDHGALAQKAMEWVMIEMHKNTALQIQPGQGELVFAGARIIAPRMAAYAGAFRSGVYAADTQIDLTAHCVSAMVKLRRNGLVPRRTDGVR</sequence>
<protein>
    <submittedName>
        <fullName evidence="1">Uncharacterized protein</fullName>
    </submittedName>
</protein>
<reference evidence="1 2" key="1">
    <citation type="submission" date="2023-12" db="EMBL/GenBank/DDBJ databases">
        <title>Thiobacillus sedimentum sp. nov., a chemolithoautotrophic sulfur-oxidizing bacterium isolated from freshwater sediment.</title>
        <authorList>
            <person name="Luo J."/>
            <person name="Dai C."/>
        </authorList>
    </citation>
    <scope>NUCLEOTIDE SEQUENCE [LARGE SCALE GENOMIC DNA]</scope>
    <source>
        <strain evidence="1 2">SCUT-2</strain>
    </source>
</reference>
<dbReference type="Proteomes" id="UP001334732">
    <property type="component" value="Chromosome"/>
</dbReference>
<dbReference type="RefSeq" id="WP_324779438.1">
    <property type="nucleotide sequence ID" value="NZ_CP141769.1"/>
</dbReference>